<feature type="region of interest" description="Disordered" evidence="1">
    <location>
        <begin position="1"/>
        <end position="21"/>
    </location>
</feature>
<dbReference type="AlphaFoldDB" id="A0A6A4FUJ5"/>
<comment type="caution">
    <text evidence="4">The sequence shown here is derived from an EMBL/GenBank/DDBJ whole genome shotgun (WGS) entry which is preliminary data.</text>
</comment>
<gene>
    <name evidence="3" type="ORF">PR001_g6711</name>
    <name evidence="2" type="ORF">PR002_g7067</name>
    <name evidence="4" type="ORF">PR003_g7191</name>
</gene>
<dbReference type="Proteomes" id="UP000429607">
    <property type="component" value="Unassembled WGS sequence"/>
</dbReference>
<evidence type="ECO:0000313" key="7">
    <source>
        <dbReference type="Proteomes" id="UP000435112"/>
    </source>
</evidence>
<evidence type="ECO:0000256" key="1">
    <source>
        <dbReference type="SAM" id="MobiDB-lite"/>
    </source>
</evidence>
<dbReference type="OrthoDB" id="10283688at2759"/>
<dbReference type="EMBL" id="QXFV01000320">
    <property type="protein sequence ID" value="KAE9041206.1"/>
    <property type="molecule type" value="Genomic_DNA"/>
</dbReference>
<evidence type="ECO:0000313" key="4">
    <source>
        <dbReference type="EMBL" id="KAE9346925.1"/>
    </source>
</evidence>
<dbReference type="EMBL" id="QXFU01000330">
    <property type="protein sequence ID" value="KAE9036474.1"/>
    <property type="molecule type" value="Genomic_DNA"/>
</dbReference>
<evidence type="ECO:0000313" key="2">
    <source>
        <dbReference type="EMBL" id="KAE9036474.1"/>
    </source>
</evidence>
<reference evidence="4 6" key="1">
    <citation type="submission" date="2018-08" db="EMBL/GenBank/DDBJ databases">
        <title>Genomic investigation of the strawberry pathogen Phytophthora fragariae indicates pathogenicity is determined by transcriptional variation in three key races.</title>
        <authorList>
            <person name="Adams T.M."/>
            <person name="Armitage A.D."/>
            <person name="Sobczyk M.K."/>
            <person name="Bates H.J."/>
            <person name="Dunwell J.M."/>
            <person name="Nellist C.F."/>
            <person name="Harrison R.J."/>
        </authorList>
    </citation>
    <scope>NUCLEOTIDE SEQUENCE [LARGE SCALE GENOMIC DNA]</scope>
    <source>
        <strain evidence="3 5">SCRP249</strain>
        <strain evidence="2 7">SCRP324</strain>
        <strain evidence="4 6">SCRP333</strain>
    </source>
</reference>
<dbReference type="Proteomes" id="UP000434957">
    <property type="component" value="Unassembled WGS sequence"/>
</dbReference>
<evidence type="ECO:0000313" key="5">
    <source>
        <dbReference type="Proteomes" id="UP000429607"/>
    </source>
</evidence>
<name>A0A6A4FUJ5_9STRA</name>
<keyword evidence="6" id="KW-1185">Reference proteome</keyword>
<accession>A0A6A4FUJ5</accession>
<evidence type="ECO:0000313" key="3">
    <source>
        <dbReference type="EMBL" id="KAE9041206.1"/>
    </source>
</evidence>
<organism evidence="4 6">
    <name type="scientific">Phytophthora rubi</name>
    <dbReference type="NCBI Taxonomy" id="129364"/>
    <lineage>
        <taxon>Eukaryota</taxon>
        <taxon>Sar</taxon>
        <taxon>Stramenopiles</taxon>
        <taxon>Oomycota</taxon>
        <taxon>Peronosporomycetes</taxon>
        <taxon>Peronosporales</taxon>
        <taxon>Peronosporaceae</taxon>
        <taxon>Phytophthora</taxon>
    </lineage>
</organism>
<sequence length="100" mass="10529">MSTAAQTIPTDCHRTFGGTNHSPPAQTLALTMWTDAKARSTGPTGSRRAELESLLTTCTVDRAAALESVLSLSITCVEDTSALESSLILRRASRGLPLAL</sequence>
<dbReference type="Proteomes" id="UP000435112">
    <property type="component" value="Unassembled WGS sequence"/>
</dbReference>
<protein>
    <submittedName>
        <fullName evidence="4">Uncharacterized protein</fullName>
    </submittedName>
</protein>
<proteinExistence type="predicted"/>
<dbReference type="EMBL" id="QXFT01000334">
    <property type="protein sequence ID" value="KAE9346925.1"/>
    <property type="molecule type" value="Genomic_DNA"/>
</dbReference>
<evidence type="ECO:0000313" key="6">
    <source>
        <dbReference type="Proteomes" id="UP000434957"/>
    </source>
</evidence>